<keyword evidence="8" id="KW-1185">Reference proteome</keyword>
<dbReference type="GO" id="GO:0008233">
    <property type="term" value="F:peptidase activity"/>
    <property type="evidence" value="ECO:0007669"/>
    <property type="project" value="UniProtKB-KW"/>
</dbReference>
<dbReference type="GO" id="GO:0016887">
    <property type="term" value="F:ATP hydrolysis activity"/>
    <property type="evidence" value="ECO:0007669"/>
    <property type="project" value="InterPro"/>
</dbReference>
<evidence type="ECO:0000256" key="3">
    <source>
        <dbReference type="ARBA" id="ARBA00022801"/>
    </source>
</evidence>
<dbReference type="InterPro" id="IPR027417">
    <property type="entry name" value="P-loop_NTPase"/>
</dbReference>
<dbReference type="eggNOG" id="KOG0743">
    <property type="taxonomic scope" value="Eukaryota"/>
</dbReference>
<dbReference type="InterPro" id="IPR003960">
    <property type="entry name" value="ATPase_AAA_CS"/>
</dbReference>
<dbReference type="GO" id="GO:0006950">
    <property type="term" value="P:response to stress"/>
    <property type="evidence" value="ECO:0007669"/>
    <property type="project" value="UniProtKB-ARBA"/>
</dbReference>
<dbReference type="OrthoDB" id="10251412at2759"/>
<dbReference type="SMART" id="SM00382">
    <property type="entry name" value="AAA"/>
    <property type="match status" value="1"/>
</dbReference>
<proteinExistence type="inferred from homology"/>
<dbReference type="STRING" id="4096.A0A1U7YT10"/>
<comment type="similarity">
    <text evidence="2">Belongs to the AAA ATPase family. BCS1 subfamily.</text>
</comment>
<dbReference type="InterPro" id="IPR003959">
    <property type="entry name" value="ATPase_AAA_core"/>
</dbReference>
<protein>
    <submittedName>
        <fullName evidence="9">26S protease regulatory subunit 8 homolog</fullName>
    </submittedName>
</protein>
<evidence type="ECO:0000313" key="9">
    <source>
        <dbReference type="RefSeq" id="XP_009805071.1"/>
    </source>
</evidence>
<dbReference type="PROSITE" id="PS00674">
    <property type="entry name" value="AAA"/>
    <property type="match status" value="1"/>
</dbReference>
<keyword evidence="6" id="KW-0547">Nucleotide-binding</keyword>
<keyword evidence="3" id="KW-0378">Hydrolase</keyword>
<dbReference type="GO" id="GO:0005524">
    <property type="term" value="F:ATP binding"/>
    <property type="evidence" value="ECO:0007669"/>
    <property type="project" value="UniProtKB-KW"/>
</dbReference>
<feature type="domain" description="AAA+ ATPase" evidence="7">
    <location>
        <begin position="248"/>
        <end position="388"/>
    </location>
</feature>
<accession>A0A1U7YT10</accession>
<dbReference type="GO" id="GO:0006508">
    <property type="term" value="P:proteolysis"/>
    <property type="evidence" value="ECO:0007669"/>
    <property type="project" value="UniProtKB-KW"/>
</dbReference>
<dbReference type="InterPro" id="IPR025753">
    <property type="entry name" value="AAA_N_dom"/>
</dbReference>
<dbReference type="AlphaFoldDB" id="A0A1U7YT10"/>
<evidence type="ECO:0000313" key="8">
    <source>
        <dbReference type="Proteomes" id="UP000189701"/>
    </source>
</evidence>
<dbReference type="RefSeq" id="XP_009805071.1">
    <property type="nucleotide sequence ID" value="XM_009806769.1"/>
</dbReference>
<dbReference type="InterPro" id="IPR058017">
    <property type="entry name" value="At3g28540-like_C"/>
</dbReference>
<dbReference type="SUPFAM" id="SSF52540">
    <property type="entry name" value="P-loop containing nucleoside triphosphate hydrolases"/>
    <property type="match status" value="1"/>
</dbReference>
<comment type="cofactor">
    <cofactor evidence="1">
        <name>Mg(2+)</name>
        <dbReference type="ChEBI" id="CHEBI:18420"/>
    </cofactor>
</comment>
<dbReference type="GeneID" id="104250198"/>
<keyword evidence="6" id="KW-0067">ATP-binding</keyword>
<reference evidence="8" key="1">
    <citation type="journal article" date="2013" name="Genome Biol.">
        <title>Reference genomes and transcriptomes of Nicotiana sylvestris and Nicotiana tomentosiformis.</title>
        <authorList>
            <person name="Sierro N."/>
            <person name="Battey J.N."/>
            <person name="Ouadi S."/>
            <person name="Bovet L."/>
            <person name="Goepfert S."/>
            <person name="Bakaher N."/>
            <person name="Peitsch M.C."/>
            <person name="Ivanov N.V."/>
        </authorList>
    </citation>
    <scope>NUCLEOTIDE SEQUENCE [LARGE SCALE GENOMIC DNA]</scope>
</reference>
<dbReference type="PANTHER" id="PTHR23070">
    <property type="entry name" value="BCS1 AAA-TYPE ATPASE"/>
    <property type="match status" value="1"/>
</dbReference>
<evidence type="ECO:0000256" key="1">
    <source>
        <dbReference type="ARBA" id="ARBA00001946"/>
    </source>
</evidence>
<dbReference type="Pfam" id="PF25568">
    <property type="entry name" value="AAA_lid_At3g28540"/>
    <property type="match status" value="1"/>
</dbReference>
<dbReference type="KEGG" id="nsy:104250198"/>
<sequence>MNLSEMSSPASLFSACISVSASIMLFQTMLNQVLPQEVKNYILKKINSYFRPFSSTITLIIEERDGVASNEVYNAAEIYLCNKIIDPDIQYFKISKCSNDPNIRVKFAKFGKIVDFFQGIELIWRFISEDGKNIPDVDSDNNNILVSHEKRYFELSFNKKHKYEVLNFYVPFLLKEARIIRDEKKVVKLYTLASSSYSSIFSWDFINLEHPSTFDTLAMDLELKKAIIEDLDRFFKRKDYYKKVGKAWKRGYLLYGPPGTGKSSLIAAMANYLKFDVYDLELSCVKRDSDLRSLLLRTTNRSILVVEDIDCSIELIERTANHGIPSDFFPRRDQKITLAGLLNFIDGLWSSCGDERIIIFTTNNKEKLDPALLRPGRMDMHIHMSYLTTQGFKVLAENYLQVQYDHNHWWFREVQDLIEEVQVTPAEVAEELMKSDDVEVSLGRLARFLKRKMIKNEEKGIEIQKRKKMKSCDHNTMNSNGKLTERELWSNGKIVHV</sequence>
<evidence type="ECO:0000256" key="2">
    <source>
        <dbReference type="ARBA" id="ARBA00007448"/>
    </source>
</evidence>
<keyword evidence="9" id="KW-0645">Protease</keyword>
<dbReference type="Gene3D" id="3.40.50.300">
    <property type="entry name" value="P-loop containing nucleotide triphosphate hydrolases"/>
    <property type="match status" value="1"/>
</dbReference>
<reference evidence="9" key="2">
    <citation type="submission" date="2025-08" db="UniProtKB">
        <authorList>
            <consortium name="RefSeq"/>
        </authorList>
    </citation>
    <scope>IDENTIFICATION</scope>
    <source>
        <tissue evidence="9">Leaf</tissue>
    </source>
</reference>
<evidence type="ECO:0000256" key="6">
    <source>
        <dbReference type="RuleBase" id="RU003651"/>
    </source>
</evidence>
<gene>
    <name evidence="9" type="primary">LOC104250198</name>
</gene>
<dbReference type="Pfam" id="PF14363">
    <property type="entry name" value="AAA_assoc"/>
    <property type="match status" value="1"/>
</dbReference>
<name>A0A1U7YT10_NICSY</name>
<evidence type="ECO:0000256" key="5">
    <source>
        <dbReference type="ARBA" id="ARBA00049360"/>
    </source>
</evidence>
<comment type="catalytic activity">
    <reaction evidence="5">
        <text>ATP + H2O = ADP + phosphate + H(+)</text>
        <dbReference type="Rhea" id="RHEA:13065"/>
        <dbReference type="ChEBI" id="CHEBI:15377"/>
        <dbReference type="ChEBI" id="CHEBI:15378"/>
        <dbReference type="ChEBI" id="CHEBI:30616"/>
        <dbReference type="ChEBI" id="CHEBI:43474"/>
        <dbReference type="ChEBI" id="CHEBI:456216"/>
    </reaction>
</comment>
<dbReference type="Gene3D" id="6.10.280.40">
    <property type="match status" value="1"/>
</dbReference>
<dbReference type="InterPro" id="IPR003593">
    <property type="entry name" value="AAA+_ATPase"/>
</dbReference>
<dbReference type="CDD" id="cd19510">
    <property type="entry name" value="RecA-like_BCS1"/>
    <property type="match status" value="1"/>
</dbReference>
<dbReference type="InterPro" id="IPR050747">
    <property type="entry name" value="Mitochondrial_chaperone_BCS1"/>
</dbReference>
<dbReference type="Proteomes" id="UP000189701">
    <property type="component" value="Unplaced"/>
</dbReference>
<keyword evidence="4" id="KW-0460">Magnesium</keyword>
<evidence type="ECO:0000256" key="4">
    <source>
        <dbReference type="ARBA" id="ARBA00022842"/>
    </source>
</evidence>
<evidence type="ECO:0000259" key="7">
    <source>
        <dbReference type="SMART" id="SM00382"/>
    </source>
</evidence>
<organism evidence="8 9">
    <name type="scientific">Nicotiana sylvestris</name>
    <name type="common">Wood tobacco</name>
    <name type="synonym">South American tobacco</name>
    <dbReference type="NCBI Taxonomy" id="4096"/>
    <lineage>
        <taxon>Eukaryota</taxon>
        <taxon>Viridiplantae</taxon>
        <taxon>Streptophyta</taxon>
        <taxon>Embryophyta</taxon>
        <taxon>Tracheophyta</taxon>
        <taxon>Spermatophyta</taxon>
        <taxon>Magnoliopsida</taxon>
        <taxon>eudicotyledons</taxon>
        <taxon>Gunneridae</taxon>
        <taxon>Pentapetalae</taxon>
        <taxon>asterids</taxon>
        <taxon>lamiids</taxon>
        <taxon>Solanales</taxon>
        <taxon>Solanaceae</taxon>
        <taxon>Nicotianoideae</taxon>
        <taxon>Nicotianeae</taxon>
        <taxon>Nicotiana</taxon>
    </lineage>
</organism>
<dbReference type="Pfam" id="PF00004">
    <property type="entry name" value="AAA"/>
    <property type="match status" value="1"/>
</dbReference>